<dbReference type="PIRSF" id="PIRSF038994">
    <property type="entry name" value="NagA"/>
    <property type="match status" value="1"/>
</dbReference>
<feature type="binding site" evidence="8">
    <location>
        <position position="206"/>
    </location>
    <ligand>
        <name>Zn(2+)</name>
        <dbReference type="ChEBI" id="CHEBI:29105"/>
    </ligand>
</feature>
<reference evidence="11" key="1">
    <citation type="submission" date="2017-04" db="EMBL/GenBank/DDBJ databases">
        <title>Function of individual gut microbiota members based on whole genome sequencing of pure cultures obtained from chicken caecum.</title>
        <authorList>
            <person name="Medvecky M."/>
            <person name="Cejkova D."/>
            <person name="Polansky O."/>
            <person name="Karasova D."/>
            <person name="Kubasova T."/>
            <person name="Cizek A."/>
            <person name="Rychlik I."/>
        </authorList>
    </citation>
    <scope>NUCLEOTIDE SEQUENCE [LARGE SCALE GENOMIC DNA]</scope>
    <source>
        <strain evidence="11">An175</strain>
    </source>
</reference>
<dbReference type="InterPro" id="IPR003764">
    <property type="entry name" value="GlcNAc_6-P_deAcase"/>
</dbReference>
<dbReference type="Gene3D" id="2.30.40.10">
    <property type="entry name" value="Urease, subunit C, domain 1"/>
    <property type="match status" value="1"/>
</dbReference>
<dbReference type="PANTHER" id="PTHR11113:SF14">
    <property type="entry name" value="N-ACETYLGLUCOSAMINE-6-PHOSPHATE DEACETYLASE"/>
    <property type="match status" value="1"/>
</dbReference>
<feature type="binding site" evidence="7">
    <location>
        <position position="241"/>
    </location>
    <ligand>
        <name>substrate</name>
    </ligand>
</feature>
<evidence type="ECO:0000256" key="8">
    <source>
        <dbReference type="PIRSR" id="PIRSR038994-3"/>
    </source>
</evidence>
<dbReference type="PANTHER" id="PTHR11113">
    <property type="entry name" value="N-ACETYLGLUCOSAMINE-6-PHOSPHATE DEACETYLASE"/>
    <property type="match status" value="1"/>
</dbReference>
<feature type="binding site" evidence="7">
    <location>
        <begin position="298"/>
        <end position="300"/>
    </location>
    <ligand>
        <name>substrate</name>
    </ligand>
</feature>
<feature type="domain" description="Amidohydrolase-related" evidence="9">
    <location>
        <begin position="43"/>
        <end position="365"/>
    </location>
</feature>
<dbReference type="GO" id="GO:0006046">
    <property type="term" value="P:N-acetylglucosamine catabolic process"/>
    <property type="evidence" value="ECO:0007669"/>
    <property type="project" value="TreeGrafter"/>
</dbReference>
<keyword evidence="2 8" id="KW-0479">Metal-binding</keyword>
<dbReference type="Pfam" id="PF01979">
    <property type="entry name" value="Amidohydro_1"/>
    <property type="match status" value="1"/>
</dbReference>
<comment type="cofactor">
    <cofactor evidence="8">
        <name>a divalent metal cation</name>
        <dbReference type="ChEBI" id="CHEBI:60240"/>
    </cofactor>
    <text evidence="8">Binds 1 divalent metal cation per subunit.</text>
</comment>
<dbReference type="InterPro" id="IPR032466">
    <property type="entry name" value="Metal_Hydrolase"/>
</dbReference>
<gene>
    <name evidence="10" type="ORF">B5F11_07270</name>
</gene>
<dbReference type="SUPFAM" id="SSF51556">
    <property type="entry name" value="Metallo-dependent hydrolases"/>
    <property type="match status" value="1"/>
</dbReference>
<dbReference type="Gene3D" id="3.20.20.140">
    <property type="entry name" value="Metal-dependent hydrolases"/>
    <property type="match status" value="1"/>
</dbReference>
<organism evidence="10 11">
    <name type="scientific">Anaerotruncus colihominis</name>
    <dbReference type="NCBI Taxonomy" id="169435"/>
    <lineage>
        <taxon>Bacteria</taxon>
        <taxon>Bacillati</taxon>
        <taxon>Bacillota</taxon>
        <taxon>Clostridia</taxon>
        <taxon>Eubacteriales</taxon>
        <taxon>Oscillospiraceae</taxon>
        <taxon>Anaerotruncus</taxon>
    </lineage>
</organism>
<keyword evidence="3 5" id="KW-0378">Hydrolase</keyword>
<dbReference type="GO" id="GO:0008448">
    <property type="term" value="F:N-acetylglucosamine-6-phosphate deacetylase activity"/>
    <property type="evidence" value="ECO:0007669"/>
    <property type="project" value="InterPro"/>
</dbReference>
<feature type="binding site" evidence="7">
    <location>
        <position position="131"/>
    </location>
    <ligand>
        <name>substrate</name>
    </ligand>
</feature>
<feature type="active site" description="Proton donor/acceptor" evidence="6">
    <location>
        <position position="265"/>
    </location>
</feature>
<dbReference type="InterPro" id="IPR006680">
    <property type="entry name" value="Amidohydro-rel"/>
</dbReference>
<evidence type="ECO:0000259" key="9">
    <source>
        <dbReference type="Pfam" id="PF01979"/>
    </source>
</evidence>
<dbReference type="NCBIfam" id="TIGR00221">
    <property type="entry name" value="nagA"/>
    <property type="match status" value="1"/>
</dbReference>
<evidence type="ECO:0000256" key="1">
    <source>
        <dbReference type="ARBA" id="ARBA00010716"/>
    </source>
</evidence>
<evidence type="ECO:0000256" key="2">
    <source>
        <dbReference type="ARBA" id="ARBA00022723"/>
    </source>
</evidence>
<dbReference type="InterPro" id="IPR011059">
    <property type="entry name" value="Metal-dep_hydrolase_composite"/>
</dbReference>
<dbReference type="GO" id="GO:0046872">
    <property type="term" value="F:metal ion binding"/>
    <property type="evidence" value="ECO:0007669"/>
    <property type="project" value="UniProtKB-KW"/>
</dbReference>
<feature type="binding site" evidence="7">
    <location>
        <position position="217"/>
    </location>
    <ligand>
        <name>substrate</name>
    </ligand>
</feature>
<sequence>MIIKNARVFTEDAAFVQKDILIEDGVFTEQAGGQTIDAAGCYAIPGLVDIHFHGCVGYDFCDGTHEAITAIARYQAKNGVTAICPATMTLPEPMLETVCRAAASWKPGPDCAALVGINMEGPFVSLEKCGAQNPAYIHAPDADMFRRLQHASGGLIRLLAVAPETDGALDMIRALDGEVLCSIAHTTAGYDLAAEAIAAGARHITHLYNAMPPLSHRAPGVIGAASDAQDCEAELIADGVHIHPSAVRAAFRLFGNGGRIILISDSMMATGLSDGDYSLGGQAVKVVGNRATLESGTIAGSATNLMDCMRTAVRDMHIPLETAVKCAAANPARSIGVYDRHGSIAPGKAANVVLLDEKLKIQSIVLNGAVL</sequence>
<keyword evidence="4 5" id="KW-0119">Carbohydrate metabolism</keyword>
<dbReference type="CDD" id="cd00854">
    <property type="entry name" value="NagA"/>
    <property type="match status" value="1"/>
</dbReference>
<evidence type="ECO:0000256" key="3">
    <source>
        <dbReference type="ARBA" id="ARBA00022801"/>
    </source>
</evidence>
<feature type="binding site" evidence="8">
    <location>
        <position position="120"/>
    </location>
    <ligand>
        <name>Zn(2+)</name>
        <dbReference type="ChEBI" id="CHEBI:29105"/>
    </ligand>
</feature>
<evidence type="ECO:0000256" key="5">
    <source>
        <dbReference type="PIRNR" id="PIRNR038994"/>
    </source>
</evidence>
<dbReference type="SUPFAM" id="SSF51338">
    <property type="entry name" value="Composite domain of metallo-dependent hydrolases"/>
    <property type="match status" value="1"/>
</dbReference>
<name>A0A1Y4MM34_9FIRM</name>
<accession>A0A1Y4MM34</accession>
<proteinExistence type="inferred from homology"/>
<dbReference type="RefSeq" id="WP_087300568.1">
    <property type="nucleotide sequence ID" value="NZ_NFKP01000007.1"/>
</dbReference>
<dbReference type="Proteomes" id="UP000196386">
    <property type="component" value="Unassembled WGS sequence"/>
</dbReference>
<evidence type="ECO:0000256" key="6">
    <source>
        <dbReference type="PIRSR" id="PIRSR038994-1"/>
    </source>
</evidence>
<comment type="similarity">
    <text evidence="1 5">Belongs to the metallo-dependent hydrolases superfamily. NagA family.</text>
</comment>
<feature type="binding site" evidence="8">
    <location>
        <position position="185"/>
    </location>
    <ligand>
        <name>Zn(2+)</name>
        <dbReference type="ChEBI" id="CHEBI:29105"/>
    </ligand>
</feature>
<feature type="binding site" evidence="7">
    <location>
        <begin position="209"/>
        <end position="210"/>
    </location>
    <ligand>
        <name>substrate</name>
    </ligand>
</feature>
<evidence type="ECO:0000313" key="10">
    <source>
        <dbReference type="EMBL" id="OUP69783.1"/>
    </source>
</evidence>
<evidence type="ECO:0000256" key="7">
    <source>
        <dbReference type="PIRSR" id="PIRSR038994-2"/>
    </source>
</evidence>
<evidence type="ECO:0000313" key="11">
    <source>
        <dbReference type="Proteomes" id="UP000196386"/>
    </source>
</evidence>
<comment type="caution">
    <text evidence="10">The sequence shown here is derived from an EMBL/GenBank/DDBJ whole genome shotgun (WGS) entry which is preliminary data.</text>
</comment>
<protein>
    <submittedName>
        <fullName evidence="10">N-acetylglucosamine-6-phosphate deacetylase</fullName>
    </submittedName>
</protein>
<dbReference type="AlphaFoldDB" id="A0A1Y4MM34"/>
<evidence type="ECO:0000256" key="4">
    <source>
        <dbReference type="ARBA" id="ARBA00023277"/>
    </source>
</evidence>
<dbReference type="EMBL" id="NFKP01000007">
    <property type="protein sequence ID" value="OUP69783.1"/>
    <property type="molecule type" value="Genomic_DNA"/>
</dbReference>